<dbReference type="PANTHER" id="PTHR24401:SF29">
    <property type="entry name" value="SI:CH211-243P7.3-RELATED"/>
    <property type="match status" value="1"/>
</dbReference>
<dbReference type="Pfam" id="PF20499">
    <property type="entry name" value="DUF6729"/>
    <property type="match status" value="1"/>
</dbReference>
<dbReference type="PANTHER" id="PTHR24401">
    <property type="entry name" value="SI:CH211-243P7.3-RELATED"/>
    <property type="match status" value="1"/>
</dbReference>
<name>A0ABV0R270_9TELE</name>
<dbReference type="InterPro" id="IPR046616">
    <property type="entry name" value="DUF6729"/>
</dbReference>
<evidence type="ECO:0000259" key="1">
    <source>
        <dbReference type="Pfam" id="PF20499"/>
    </source>
</evidence>
<evidence type="ECO:0000313" key="2">
    <source>
        <dbReference type="EMBL" id="MEQ2202219.1"/>
    </source>
</evidence>
<sequence>MQRVSRYTTECMGFPQRPALLPVTFPEPPQLDVVPSCKWLLSVYSQDILAKLEDIKAHITSTYGSILKMDSTKKITKKLAGTAKRTALWLTSVGNEHGQILISVLTAQEGAGLDRMASDLVKMYEKAGVDPPVALYVDCGCCAEAAETTKLQARFSGWPQLLAQGLSSADMDRHLTREELALHCRRRTRGVTTTVKLLEELFDVLMGSRGNDFLGVPLFDQERMEHIWRVQRKHVKCIQDPLDECFQ</sequence>
<keyword evidence="3" id="KW-1185">Reference proteome</keyword>
<feature type="domain" description="DUF6729" evidence="1">
    <location>
        <begin position="1"/>
        <end position="49"/>
    </location>
</feature>
<proteinExistence type="predicted"/>
<reference evidence="2 3" key="1">
    <citation type="submission" date="2021-06" db="EMBL/GenBank/DDBJ databases">
        <authorList>
            <person name="Palmer J.M."/>
        </authorList>
    </citation>
    <scope>NUCLEOTIDE SEQUENCE [LARGE SCALE GENOMIC DNA]</scope>
    <source>
        <strain evidence="2 3">XC_2019</strain>
        <tissue evidence="2">Muscle</tissue>
    </source>
</reference>
<protein>
    <recommendedName>
        <fullName evidence="1">DUF6729 domain-containing protein</fullName>
    </recommendedName>
</protein>
<dbReference type="Proteomes" id="UP001434883">
    <property type="component" value="Unassembled WGS sequence"/>
</dbReference>
<evidence type="ECO:0000313" key="3">
    <source>
        <dbReference type="Proteomes" id="UP001434883"/>
    </source>
</evidence>
<accession>A0ABV0R270</accession>
<dbReference type="EMBL" id="JAHRIN010032711">
    <property type="protein sequence ID" value="MEQ2202219.1"/>
    <property type="molecule type" value="Genomic_DNA"/>
</dbReference>
<organism evidence="2 3">
    <name type="scientific">Xenoophorus captivus</name>
    <dbReference type="NCBI Taxonomy" id="1517983"/>
    <lineage>
        <taxon>Eukaryota</taxon>
        <taxon>Metazoa</taxon>
        <taxon>Chordata</taxon>
        <taxon>Craniata</taxon>
        <taxon>Vertebrata</taxon>
        <taxon>Euteleostomi</taxon>
        <taxon>Actinopterygii</taxon>
        <taxon>Neopterygii</taxon>
        <taxon>Teleostei</taxon>
        <taxon>Neoteleostei</taxon>
        <taxon>Acanthomorphata</taxon>
        <taxon>Ovalentaria</taxon>
        <taxon>Atherinomorphae</taxon>
        <taxon>Cyprinodontiformes</taxon>
        <taxon>Goodeidae</taxon>
        <taxon>Xenoophorus</taxon>
    </lineage>
</organism>
<comment type="caution">
    <text evidence="2">The sequence shown here is derived from an EMBL/GenBank/DDBJ whole genome shotgun (WGS) entry which is preliminary data.</text>
</comment>
<gene>
    <name evidence="2" type="ORF">XENOCAPTIV_028035</name>
</gene>